<keyword evidence="1" id="KW-0732">Signal</keyword>
<dbReference type="InterPro" id="IPR007893">
    <property type="entry name" value="Spore_coat_U/FanG"/>
</dbReference>
<feature type="chain" id="PRO_5046426834" evidence="1">
    <location>
        <begin position="23"/>
        <end position="172"/>
    </location>
</feature>
<protein>
    <submittedName>
        <fullName evidence="3">Spore coat U domain-containing protein</fullName>
    </submittedName>
</protein>
<dbReference type="SMART" id="SM00972">
    <property type="entry name" value="SCPU"/>
    <property type="match status" value="1"/>
</dbReference>
<evidence type="ECO:0000313" key="3">
    <source>
        <dbReference type="EMBL" id="MCC8361667.1"/>
    </source>
</evidence>
<dbReference type="InterPro" id="IPR053167">
    <property type="entry name" value="Spore_coat_component"/>
</dbReference>
<dbReference type="RefSeq" id="WP_230525321.1">
    <property type="nucleotide sequence ID" value="NZ_JAJGAK010000001.1"/>
</dbReference>
<proteinExistence type="predicted"/>
<reference evidence="3" key="1">
    <citation type="submission" date="2021-10" db="EMBL/GenBank/DDBJ databases">
        <authorList>
            <person name="Lyu M."/>
            <person name="Wang X."/>
            <person name="Meng X."/>
            <person name="Xu K."/>
        </authorList>
    </citation>
    <scope>NUCLEOTIDE SEQUENCE</scope>
    <source>
        <strain evidence="3">A6</strain>
    </source>
</reference>
<organism evidence="3 4">
    <name type="scientific">Noviluteimonas lactosilytica</name>
    <dbReference type="NCBI Taxonomy" id="2888523"/>
    <lineage>
        <taxon>Bacteria</taxon>
        <taxon>Pseudomonadati</taxon>
        <taxon>Pseudomonadota</taxon>
        <taxon>Gammaproteobacteria</taxon>
        <taxon>Lysobacterales</taxon>
        <taxon>Lysobacteraceae</taxon>
        <taxon>Noviluteimonas</taxon>
    </lineage>
</organism>
<dbReference type="PANTHER" id="PTHR37089">
    <property type="entry name" value="PROTEIN U-RELATED"/>
    <property type="match status" value="1"/>
</dbReference>
<evidence type="ECO:0000256" key="1">
    <source>
        <dbReference type="SAM" id="SignalP"/>
    </source>
</evidence>
<evidence type="ECO:0000259" key="2">
    <source>
        <dbReference type="Pfam" id="PF05229"/>
    </source>
</evidence>
<sequence>MRIALLALAVTGSMFAAASANAANANGNLNVTANVASSCMVSSPGSLAFGAYDPVDVNNTAPLNGAGTINVRCTRGTTTTIALEEGANPATGSNCTTPLRQMSNGTERLRYALFSDSTRTITWGCTQGTNTTSHTSTNSATAAVLDVWGRIPAGQDVAPGNYSDTVRILLTF</sequence>
<feature type="signal peptide" evidence="1">
    <location>
        <begin position="1"/>
        <end position="22"/>
    </location>
</feature>
<gene>
    <name evidence="3" type="ORF">LK996_01025</name>
</gene>
<evidence type="ECO:0000313" key="4">
    <source>
        <dbReference type="Proteomes" id="UP001165293"/>
    </source>
</evidence>
<dbReference type="Proteomes" id="UP001165293">
    <property type="component" value="Unassembled WGS sequence"/>
</dbReference>
<dbReference type="EMBL" id="JAJGAK010000001">
    <property type="protein sequence ID" value="MCC8361667.1"/>
    <property type="molecule type" value="Genomic_DNA"/>
</dbReference>
<name>A0ABS8JDP6_9GAMM</name>
<keyword evidence="4" id="KW-1185">Reference proteome</keyword>
<dbReference type="Pfam" id="PF05229">
    <property type="entry name" value="SCPU"/>
    <property type="match status" value="1"/>
</dbReference>
<accession>A0ABS8JDP6</accession>
<comment type="caution">
    <text evidence="3">The sequence shown here is derived from an EMBL/GenBank/DDBJ whole genome shotgun (WGS) entry which is preliminary data.</text>
</comment>
<feature type="domain" description="Spore coat protein U/FanG" evidence="2">
    <location>
        <begin position="26"/>
        <end position="168"/>
    </location>
</feature>